<comment type="similarity">
    <text evidence="8">Belongs to the TRAP transporter small permease family.</text>
</comment>
<accession>A0A0D2J8F4</accession>
<evidence type="ECO:0000256" key="8">
    <source>
        <dbReference type="ARBA" id="ARBA00038436"/>
    </source>
</evidence>
<keyword evidence="7 9" id="KW-0472">Membrane</keyword>
<evidence type="ECO:0000259" key="10">
    <source>
        <dbReference type="Pfam" id="PF04290"/>
    </source>
</evidence>
<evidence type="ECO:0000313" key="12">
    <source>
        <dbReference type="Proteomes" id="UP000032233"/>
    </source>
</evidence>
<sequence length="133" mass="14899">MLLTSGEVIGRAVWSKPIPGTLELSSYMLVVFILLGLAYTQQVKGHVKVVMFTSKLPEKAQAFLEIITILLSLFIMAVLCWQGWVVGIDETTVSDVHRIVQWPFRLLVPLAALFLFLELAIDLVDACRKLVRS</sequence>
<dbReference type="GO" id="GO:0005886">
    <property type="term" value="C:plasma membrane"/>
    <property type="evidence" value="ECO:0007669"/>
    <property type="project" value="UniProtKB-SubCell"/>
</dbReference>
<keyword evidence="12" id="KW-1185">Reference proteome</keyword>
<keyword evidence="6 9" id="KW-1133">Transmembrane helix</keyword>
<proteinExistence type="inferred from homology"/>
<dbReference type="Proteomes" id="UP000032233">
    <property type="component" value="Unassembled WGS sequence"/>
</dbReference>
<evidence type="ECO:0000256" key="3">
    <source>
        <dbReference type="ARBA" id="ARBA00022475"/>
    </source>
</evidence>
<dbReference type="STRING" id="1429043.X474_21485"/>
<dbReference type="PANTHER" id="PTHR35011">
    <property type="entry name" value="2,3-DIKETO-L-GULONATE TRAP TRANSPORTER SMALL PERMEASE PROTEIN YIAM"/>
    <property type="match status" value="1"/>
</dbReference>
<keyword evidence="3" id="KW-1003">Cell membrane</keyword>
<reference evidence="11 12" key="1">
    <citation type="submission" date="2013-11" db="EMBL/GenBank/DDBJ databases">
        <title>Metagenomic analysis of a methanogenic consortium involved in long chain n-alkane degradation.</title>
        <authorList>
            <person name="Davidova I.A."/>
            <person name="Callaghan A.V."/>
            <person name="Wawrik B."/>
            <person name="Pruitt S."/>
            <person name="Marks C."/>
            <person name="Duncan K.E."/>
            <person name="Suflita J.M."/>
        </authorList>
    </citation>
    <scope>NUCLEOTIDE SEQUENCE [LARGE SCALE GENOMIC DNA]</scope>
    <source>
        <strain evidence="11 12">SPR</strain>
    </source>
</reference>
<evidence type="ECO:0000256" key="2">
    <source>
        <dbReference type="ARBA" id="ARBA00022448"/>
    </source>
</evidence>
<dbReference type="InParanoid" id="A0A0D2J8F4"/>
<feature type="transmembrane region" description="Helical" evidence="9">
    <location>
        <begin position="62"/>
        <end position="84"/>
    </location>
</feature>
<feature type="transmembrane region" description="Helical" evidence="9">
    <location>
        <begin position="24"/>
        <end position="41"/>
    </location>
</feature>
<keyword evidence="2" id="KW-0813">Transport</keyword>
<evidence type="ECO:0000256" key="9">
    <source>
        <dbReference type="SAM" id="Phobius"/>
    </source>
</evidence>
<keyword evidence="4" id="KW-0997">Cell inner membrane</keyword>
<name>A0A0D2J8F4_9BACT</name>
<comment type="subcellular location">
    <subcellularLocation>
        <location evidence="1">Cell inner membrane</location>
        <topology evidence="1">Multi-pass membrane protein</topology>
    </subcellularLocation>
</comment>
<evidence type="ECO:0000256" key="6">
    <source>
        <dbReference type="ARBA" id="ARBA00022989"/>
    </source>
</evidence>
<dbReference type="AlphaFoldDB" id="A0A0D2J8F4"/>
<dbReference type="Pfam" id="PF04290">
    <property type="entry name" value="DctQ"/>
    <property type="match status" value="1"/>
</dbReference>
<feature type="domain" description="Tripartite ATP-independent periplasmic transporters DctQ component" evidence="10">
    <location>
        <begin position="1"/>
        <end position="127"/>
    </location>
</feature>
<dbReference type="InterPro" id="IPR007387">
    <property type="entry name" value="TRAP_DctQ"/>
</dbReference>
<evidence type="ECO:0000313" key="11">
    <source>
        <dbReference type="EMBL" id="KIX11971.1"/>
    </source>
</evidence>
<evidence type="ECO:0000256" key="1">
    <source>
        <dbReference type="ARBA" id="ARBA00004429"/>
    </source>
</evidence>
<organism evidence="11 12">
    <name type="scientific">Dethiosulfatarculus sandiegensis</name>
    <dbReference type="NCBI Taxonomy" id="1429043"/>
    <lineage>
        <taxon>Bacteria</taxon>
        <taxon>Pseudomonadati</taxon>
        <taxon>Thermodesulfobacteriota</taxon>
        <taxon>Desulfarculia</taxon>
        <taxon>Desulfarculales</taxon>
        <taxon>Desulfarculaceae</taxon>
        <taxon>Dethiosulfatarculus</taxon>
    </lineage>
</organism>
<keyword evidence="5 9" id="KW-0812">Transmembrane</keyword>
<comment type="caution">
    <text evidence="11">The sequence shown here is derived from an EMBL/GenBank/DDBJ whole genome shotgun (WGS) entry which is preliminary data.</text>
</comment>
<feature type="transmembrane region" description="Helical" evidence="9">
    <location>
        <begin position="104"/>
        <end position="124"/>
    </location>
</feature>
<protein>
    <submittedName>
        <fullName evidence="11">C4-dicarboxylate ABC transporter permease</fullName>
    </submittedName>
</protein>
<evidence type="ECO:0000256" key="7">
    <source>
        <dbReference type="ARBA" id="ARBA00023136"/>
    </source>
</evidence>
<dbReference type="EMBL" id="AZAC01000036">
    <property type="protein sequence ID" value="KIX11971.1"/>
    <property type="molecule type" value="Genomic_DNA"/>
</dbReference>
<gene>
    <name evidence="11" type="ORF">X474_21485</name>
</gene>
<evidence type="ECO:0000256" key="5">
    <source>
        <dbReference type="ARBA" id="ARBA00022692"/>
    </source>
</evidence>
<dbReference type="InterPro" id="IPR055348">
    <property type="entry name" value="DctQ"/>
</dbReference>
<evidence type="ECO:0000256" key="4">
    <source>
        <dbReference type="ARBA" id="ARBA00022519"/>
    </source>
</evidence>